<dbReference type="EMBL" id="BSSA01000013">
    <property type="protein sequence ID" value="GLW71698.1"/>
    <property type="molecule type" value="Genomic_DNA"/>
</dbReference>
<keyword evidence="1" id="KW-0812">Transmembrane</keyword>
<proteinExistence type="predicted"/>
<dbReference type="AlphaFoldDB" id="A0A9W6QAY3"/>
<name>A0A9W6QAY3_9ACTN</name>
<accession>A0A9W6QAY3</accession>
<keyword evidence="1" id="KW-1133">Transmembrane helix</keyword>
<evidence type="ECO:0000313" key="3">
    <source>
        <dbReference type="Proteomes" id="UP001165041"/>
    </source>
</evidence>
<dbReference type="Proteomes" id="UP001165041">
    <property type="component" value="Unassembled WGS sequence"/>
</dbReference>
<keyword evidence="1" id="KW-0472">Membrane</keyword>
<evidence type="ECO:0000256" key="1">
    <source>
        <dbReference type="SAM" id="Phobius"/>
    </source>
</evidence>
<feature type="transmembrane region" description="Helical" evidence="1">
    <location>
        <begin position="15"/>
        <end position="41"/>
    </location>
</feature>
<evidence type="ECO:0000313" key="2">
    <source>
        <dbReference type="EMBL" id="GLW71698.1"/>
    </source>
</evidence>
<gene>
    <name evidence="2" type="ORF">Kpho02_39970</name>
</gene>
<reference evidence="2" key="1">
    <citation type="submission" date="2023-02" db="EMBL/GenBank/DDBJ databases">
        <title>Kitasatospora phosalacinea NBRC 14627.</title>
        <authorList>
            <person name="Ichikawa N."/>
            <person name="Sato H."/>
            <person name="Tonouchi N."/>
        </authorList>
    </citation>
    <scope>NUCLEOTIDE SEQUENCE</scope>
    <source>
        <strain evidence="2">NBRC 14627</strain>
    </source>
</reference>
<sequence>MRAQQVRQAVPQARVAVTAVVVAAVVVAVAVIVLLAVVAVIVTVAVAVIVTVVAVIVTVAVAVIVTVVAVVVVPVLPVVARGVGRVPVLRAPIRGGSFRSGGGAAGRVVVVVGLAAGELRPVRCVMVVMPVARDSPVEVSPVAVPAFTHAAYSGTPTPLQPLPMYHL</sequence>
<organism evidence="2 3">
    <name type="scientific">Kitasatospora phosalacinea</name>
    <dbReference type="NCBI Taxonomy" id="2065"/>
    <lineage>
        <taxon>Bacteria</taxon>
        <taxon>Bacillati</taxon>
        <taxon>Actinomycetota</taxon>
        <taxon>Actinomycetes</taxon>
        <taxon>Kitasatosporales</taxon>
        <taxon>Streptomycetaceae</taxon>
        <taxon>Kitasatospora</taxon>
    </lineage>
</organism>
<protein>
    <submittedName>
        <fullName evidence="2">Uncharacterized protein</fullName>
    </submittedName>
</protein>
<comment type="caution">
    <text evidence="2">The sequence shown here is derived from an EMBL/GenBank/DDBJ whole genome shotgun (WGS) entry which is preliminary data.</text>
</comment>
<feature type="transmembrane region" description="Helical" evidence="1">
    <location>
        <begin position="47"/>
        <end position="80"/>
    </location>
</feature>